<evidence type="ECO:0000256" key="17">
    <source>
        <dbReference type="RuleBase" id="RU000457"/>
    </source>
</evidence>
<evidence type="ECO:0000256" key="5">
    <source>
        <dbReference type="ARBA" id="ARBA00022660"/>
    </source>
</evidence>
<dbReference type="SUPFAM" id="SSF49503">
    <property type="entry name" value="Cupredoxins"/>
    <property type="match status" value="1"/>
</dbReference>
<dbReference type="GO" id="GO:0005743">
    <property type="term" value="C:mitochondrial inner membrane"/>
    <property type="evidence" value="ECO:0007669"/>
    <property type="project" value="UniProtKB-SubCell"/>
</dbReference>
<evidence type="ECO:0000256" key="13">
    <source>
        <dbReference type="ARBA" id="ARBA00023008"/>
    </source>
</evidence>
<dbReference type="PRINTS" id="PR01166">
    <property type="entry name" value="CYCOXIDASEII"/>
</dbReference>
<dbReference type="InterPro" id="IPR001505">
    <property type="entry name" value="Copper_CuA"/>
</dbReference>
<gene>
    <name evidence="21" type="primary">COII</name>
</gene>
<dbReference type="GO" id="GO:0005507">
    <property type="term" value="F:copper ion binding"/>
    <property type="evidence" value="ECO:0007669"/>
    <property type="project" value="InterPro"/>
</dbReference>
<dbReference type="FunFam" id="2.60.40.420:FF:000001">
    <property type="entry name" value="Cytochrome c oxidase subunit 2"/>
    <property type="match status" value="1"/>
</dbReference>
<evidence type="ECO:0000256" key="18">
    <source>
        <dbReference type="SAM" id="Phobius"/>
    </source>
</evidence>
<evidence type="ECO:0000256" key="14">
    <source>
        <dbReference type="ARBA" id="ARBA00023128"/>
    </source>
</evidence>
<evidence type="ECO:0000313" key="21">
    <source>
        <dbReference type="EMBL" id="BAO94317.1"/>
    </source>
</evidence>
<dbReference type="InterPro" id="IPR002429">
    <property type="entry name" value="CcO_II-like_C"/>
</dbReference>
<evidence type="ECO:0000256" key="7">
    <source>
        <dbReference type="ARBA" id="ARBA00022723"/>
    </source>
</evidence>
<evidence type="ECO:0000256" key="6">
    <source>
        <dbReference type="ARBA" id="ARBA00022692"/>
    </source>
</evidence>
<evidence type="ECO:0000313" key="22">
    <source>
        <dbReference type="EMBL" id="BAV71721.1"/>
    </source>
</evidence>
<dbReference type="AlphaFoldDB" id="A0A060PRU8"/>
<keyword evidence="10" id="KW-1278">Translocase</keyword>
<dbReference type="Pfam" id="PF00116">
    <property type="entry name" value="COX2"/>
    <property type="match status" value="1"/>
</dbReference>
<dbReference type="CDD" id="cd13912">
    <property type="entry name" value="CcO_II_C"/>
    <property type="match status" value="1"/>
</dbReference>
<comment type="catalytic activity">
    <reaction evidence="16">
        <text>4 Fe(II)-[cytochrome c] + O2 + 8 H(+)(in) = 4 Fe(III)-[cytochrome c] + 2 H2O + 4 H(+)(out)</text>
        <dbReference type="Rhea" id="RHEA:11436"/>
        <dbReference type="Rhea" id="RHEA-COMP:10350"/>
        <dbReference type="Rhea" id="RHEA-COMP:14399"/>
        <dbReference type="ChEBI" id="CHEBI:15377"/>
        <dbReference type="ChEBI" id="CHEBI:15378"/>
        <dbReference type="ChEBI" id="CHEBI:15379"/>
        <dbReference type="ChEBI" id="CHEBI:29033"/>
        <dbReference type="ChEBI" id="CHEBI:29034"/>
        <dbReference type="EC" id="7.1.1.9"/>
    </reaction>
    <physiologicalReaction direction="left-to-right" evidence="16">
        <dbReference type="Rhea" id="RHEA:11437"/>
    </physiologicalReaction>
</comment>
<proteinExistence type="inferred from homology"/>
<evidence type="ECO:0000259" key="20">
    <source>
        <dbReference type="PROSITE" id="PS50999"/>
    </source>
</evidence>
<evidence type="ECO:0000256" key="2">
    <source>
        <dbReference type="ARBA" id="ARBA00007866"/>
    </source>
</evidence>
<keyword evidence="7 17" id="KW-0479">Metal-binding</keyword>
<evidence type="ECO:0000256" key="11">
    <source>
        <dbReference type="ARBA" id="ARBA00022982"/>
    </source>
</evidence>
<feature type="transmembrane region" description="Helical" evidence="18">
    <location>
        <begin position="63"/>
        <end position="85"/>
    </location>
</feature>
<keyword evidence="14 17" id="KW-0496">Mitochondrion</keyword>
<keyword evidence="13 17" id="KW-0186">Copper</keyword>
<keyword evidence="8 17" id="KW-0999">Mitochondrion inner membrane</keyword>
<evidence type="ECO:0000256" key="8">
    <source>
        <dbReference type="ARBA" id="ARBA00022792"/>
    </source>
</evidence>
<dbReference type="PROSITE" id="PS50999">
    <property type="entry name" value="COX2_TM"/>
    <property type="match status" value="1"/>
</dbReference>
<protein>
    <recommendedName>
        <fullName evidence="3 17">Cytochrome c oxidase subunit 2</fullName>
    </recommendedName>
</protein>
<sequence>MAQFAQLGLQDAATPFMEELIVFHDHTLSVAIGISVMVLYLMKLTTSTKLTNKNVLDSQALETVWTLLPAMTLILIAFPSLHILYRFEEILGPFVTIKATGIQWHWSYDYMDHKPLFFKSFMVLTDSLMEGGVRLLDADNRMTVPLFMPIRMLVAAKDVLHAWTVPSLGVKMDAVPGRLNQTAFIAMRPGVFFGQCSEVCGANHSFMPIVVEAVPENHFSKWTEKMKGA</sequence>
<dbReference type="PANTHER" id="PTHR22888:SF9">
    <property type="entry name" value="CYTOCHROME C OXIDASE SUBUNIT 2"/>
    <property type="match status" value="1"/>
</dbReference>
<geneLocation type="mitochondrion" evidence="21"/>
<evidence type="ECO:0000259" key="19">
    <source>
        <dbReference type="PROSITE" id="PS50857"/>
    </source>
</evidence>
<evidence type="ECO:0000256" key="15">
    <source>
        <dbReference type="ARBA" id="ARBA00023136"/>
    </source>
</evidence>
<reference evidence="22" key="1">
    <citation type="submission" date="2009-05" db="EMBL/GenBank/DDBJ databases">
        <title>Whole mitochondrial genome sequences in Cypriniformes.</title>
        <authorList>
            <person name="Miya M."/>
        </authorList>
    </citation>
    <scope>NUCLEOTIDE SEQUENCE</scope>
    <source>
        <strain evidence="22">CBM ZF 11662</strain>
    </source>
</reference>
<dbReference type="InterPro" id="IPR008972">
    <property type="entry name" value="Cupredoxin"/>
</dbReference>
<dbReference type="InterPro" id="IPR045187">
    <property type="entry name" value="CcO_II"/>
</dbReference>
<keyword evidence="11 17" id="KW-0249">Electron transport</keyword>
<dbReference type="Pfam" id="PF02790">
    <property type="entry name" value="COX2_TM"/>
    <property type="match status" value="1"/>
</dbReference>
<comment type="cofactor">
    <cofactor evidence="17">
        <name>Cu cation</name>
        <dbReference type="ChEBI" id="CHEBI:23378"/>
    </cofactor>
    <text evidence="17">Binds a copper A center.</text>
</comment>
<evidence type="ECO:0000256" key="3">
    <source>
        <dbReference type="ARBA" id="ARBA00015946"/>
    </source>
</evidence>
<dbReference type="SUPFAM" id="SSF81464">
    <property type="entry name" value="Cytochrome c oxidase subunit II-like, transmembrane region"/>
    <property type="match status" value="1"/>
</dbReference>
<dbReference type="Gene3D" id="2.60.40.420">
    <property type="entry name" value="Cupredoxins - blue copper proteins"/>
    <property type="match status" value="1"/>
</dbReference>
<dbReference type="InterPro" id="IPR011759">
    <property type="entry name" value="Cyt_c_oxidase_su2_TM_dom"/>
</dbReference>
<keyword evidence="5 17" id="KW-0679">Respiratory chain</keyword>
<dbReference type="GO" id="GO:0004129">
    <property type="term" value="F:cytochrome-c oxidase activity"/>
    <property type="evidence" value="ECO:0007669"/>
    <property type="project" value="UniProtKB-EC"/>
</dbReference>
<keyword evidence="12 18" id="KW-1133">Transmembrane helix</keyword>
<dbReference type="InterPro" id="IPR034210">
    <property type="entry name" value="CcO_II_C"/>
</dbReference>
<feature type="domain" description="Cytochrome oxidase subunit II transmembrane region profile" evidence="20">
    <location>
        <begin position="1"/>
        <end position="91"/>
    </location>
</feature>
<feature type="transmembrane region" description="Helical" evidence="18">
    <location>
        <begin position="20"/>
        <end position="42"/>
    </location>
</feature>
<evidence type="ECO:0000256" key="1">
    <source>
        <dbReference type="ARBA" id="ARBA00004448"/>
    </source>
</evidence>
<keyword evidence="4 17" id="KW-0813">Transport</keyword>
<evidence type="ECO:0000256" key="4">
    <source>
        <dbReference type="ARBA" id="ARBA00022448"/>
    </source>
</evidence>
<feature type="domain" description="Cytochrome oxidase subunit II copper A binding" evidence="19">
    <location>
        <begin position="92"/>
        <end position="225"/>
    </location>
</feature>
<dbReference type="GO" id="GO:0042773">
    <property type="term" value="P:ATP synthesis coupled electron transport"/>
    <property type="evidence" value="ECO:0007669"/>
    <property type="project" value="TreeGrafter"/>
</dbReference>
<accession>A0A060PRU8</accession>
<evidence type="ECO:0000256" key="10">
    <source>
        <dbReference type="ARBA" id="ARBA00022967"/>
    </source>
</evidence>
<reference evidence="21" key="2">
    <citation type="submission" date="2014-05" db="EMBL/GenBank/DDBJ databases">
        <title>The complete mitochondrial genome of Microdevario kubotai (Cypriniformes:Cyprinidae:Danioninae:Rasbora).</title>
        <authorList>
            <person name="Zhang S.H."/>
            <person name="Jiang Y.L."/>
            <person name="Xu P."/>
            <person name="Sun J.SH."/>
        </authorList>
    </citation>
    <scope>NUCLEOTIDE SEQUENCE</scope>
</reference>
<name>A0A060PRU8_9TELE</name>
<comment type="similarity">
    <text evidence="2 17">Belongs to the cytochrome c oxidase subunit 2 family.</text>
</comment>
<keyword evidence="6 17" id="KW-0812">Transmembrane</keyword>
<keyword evidence="15 17" id="KW-0472">Membrane</keyword>
<dbReference type="PROSITE" id="PS50857">
    <property type="entry name" value="COX2_CUA"/>
    <property type="match status" value="1"/>
</dbReference>
<organism evidence="21">
    <name type="scientific">Microdevario kubotai</name>
    <dbReference type="NCBI Taxonomy" id="857698"/>
    <lineage>
        <taxon>Eukaryota</taxon>
        <taxon>Metazoa</taxon>
        <taxon>Chordata</taxon>
        <taxon>Craniata</taxon>
        <taxon>Vertebrata</taxon>
        <taxon>Euteleostomi</taxon>
        <taxon>Actinopterygii</taxon>
        <taxon>Neopterygii</taxon>
        <taxon>Teleostei</taxon>
        <taxon>Ostariophysi</taxon>
        <taxon>Cypriniformes</taxon>
        <taxon>Danionidae</taxon>
        <taxon>Danioninae</taxon>
        <taxon>Microdevario</taxon>
    </lineage>
</organism>
<keyword evidence="9" id="KW-0460">Magnesium</keyword>
<dbReference type="EMBL" id="AB937094">
    <property type="protein sequence ID" value="BAO94317.1"/>
    <property type="molecule type" value="Genomic_DNA"/>
</dbReference>
<dbReference type="EMBL" id="AP011403">
    <property type="protein sequence ID" value="BAV71721.1"/>
    <property type="molecule type" value="Genomic_DNA"/>
</dbReference>
<dbReference type="FunFam" id="1.10.287.90:FF:000001">
    <property type="entry name" value="Cytochrome c oxidase subunit 2"/>
    <property type="match status" value="1"/>
</dbReference>
<dbReference type="InterPro" id="IPR036257">
    <property type="entry name" value="Cyt_c_oxidase_su2_TM_sf"/>
</dbReference>
<dbReference type="PANTHER" id="PTHR22888">
    <property type="entry name" value="CYTOCHROME C OXIDASE, SUBUNIT II"/>
    <property type="match status" value="1"/>
</dbReference>
<dbReference type="PROSITE" id="PS00078">
    <property type="entry name" value="COX2"/>
    <property type="match status" value="1"/>
</dbReference>
<dbReference type="Gene3D" id="1.10.287.90">
    <property type="match status" value="1"/>
</dbReference>
<evidence type="ECO:0000256" key="9">
    <source>
        <dbReference type="ARBA" id="ARBA00022842"/>
    </source>
</evidence>
<comment type="function">
    <text evidence="17">Component of the cytochrome c oxidase, the last enzyme in the mitochondrial electron transport chain which drives oxidative phosphorylation. The respiratory chain contains 3 multisubunit complexes succinate dehydrogenase (complex II, CII), ubiquinol-cytochrome c oxidoreductase (cytochrome b-c1 complex, complex III, CIII) and cytochrome c oxidase (complex IV, CIV), that cooperate to transfer electrons derived from NADH and succinate to molecular oxygen, creating an electrochemical gradient over the inner membrane that drives transmembrane transport and the ATP synthase. Cytochrome c oxidase is the component of the respiratory chain that catalyzes the reduction of oxygen to water. Electrons originating from reduced cytochrome c in the intermembrane space (IMS) are transferred via the dinuclear copper A center (CU(A)) of subunit 2 and heme A of subunit 1 to the active site in subunit 1, a binuclear center (BNC) formed by heme A3 and copper B (CU(B)). The BNC reduces molecular oxygen to 2 water molecules using 4 electrons from cytochrome c in the IMS and 4 protons from the mitochondrial matrix.</text>
</comment>
<evidence type="ECO:0000256" key="16">
    <source>
        <dbReference type="ARBA" id="ARBA00049512"/>
    </source>
</evidence>
<comment type="subcellular location">
    <subcellularLocation>
        <location evidence="1 17">Mitochondrion inner membrane</location>
        <topology evidence="1 17">Multi-pass membrane protein</topology>
    </subcellularLocation>
</comment>
<evidence type="ECO:0000256" key="12">
    <source>
        <dbReference type="ARBA" id="ARBA00022989"/>
    </source>
</evidence>